<sequence>MGTALAVLNGVFLTVLGFVAGIVLSVCAGWLSWLWLTGTVGQVLGMVTILLFLAVLFLGGRAIGWGTGARWGPGAFAVGWVLANSALTGYVAGGDVMVTSATPNYLLLYGGVGAVILATVLTPDAPRPVTRGGRTSDPS</sequence>
<dbReference type="KEGG" id="thao:NI17_023170"/>
<proteinExistence type="predicted"/>
<organism evidence="1 2">
    <name type="scientific">Thermobifida halotolerans</name>
    <dbReference type="NCBI Taxonomy" id="483545"/>
    <lineage>
        <taxon>Bacteria</taxon>
        <taxon>Bacillati</taxon>
        <taxon>Actinomycetota</taxon>
        <taxon>Actinomycetes</taxon>
        <taxon>Streptosporangiales</taxon>
        <taxon>Nocardiopsidaceae</taxon>
        <taxon>Thermobifida</taxon>
    </lineage>
</organism>
<dbReference type="AlphaFoldDB" id="A0A399FZW6"/>
<accession>A0A399FZW6</accession>
<dbReference type="EMBL" id="CP063196">
    <property type="protein sequence ID" value="UOE22213.1"/>
    <property type="molecule type" value="Genomic_DNA"/>
</dbReference>
<gene>
    <name evidence="1" type="ORF">NI17_023170</name>
</gene>
<evidence type="ECO:0000313" key="1">
    <source>
        <dbReference type="EMBL" id="UOE22213.1"/>
    </source>
</evidence>
<evidence type="ECO:0000313" key="2">
    <source>
        <dbReference type="Proteomes" id="UP000265719"/>
    </source>
</evidence>
<protein>
    <submittedName>
        <fullName evidence="1">Uncharacterized protein</fullName>
    </submittedName>
</protein>
<reference evidence="1" key="1">
    <citation type="submission" date="2020-10" db="EMBL/GenBank/DDBJ databases">
        <title>De novo genome project of the cellulose decomposer Thermobifida halotolerans type strain.</title>
        <authorList>
            <person name="Nagy I."/>
            <person name="Horvath B."/>
            <person name="Kukolya J."/>
            <person name="Nagy I."/>
            <person name="Orsini M."/>
        </authorList>
    </citation>
    <scope>NUCLEOTIDE SEQUENCE</scope>
    <source>
        <strain evidence="1">DSM 44931</strain>
    </source>
</reference>
<name>A0A399FZW6_9ACTN</name>
<dbReference type="OrthoDB" id="3431473at2"/>
<dbReference type="Proteomes" id="UP000265719">
    <property type="component" value="Chromosome"/>
</dbReference>
<keyword evidence="2" id="KW-1185">Reference proteome</keyword>